<feature type="region of interest" description="Disordered" evidence="2">
    <location>
        <begin position="367"/>
        <end position="461"/>
    </location>
</feature>
<gene>
    <name evidence="3" type="ORF">J2Z70_004060</name>
</gene>
<dbReference type="InterPro" id="IPR008928">
    <property type="entry name" value="6-hairpin_glycosidase_sf"/>
</dbReference>
<dbReference type="PANTHER" id="PTHR33886">
    <property type="entry name" value="UNSATURATED RHAMNOGALACTURONAN HYDROLASE (EUROFUNG)"/>
    <property type="match status" value="1"/>
</dbReference>
<dbReference type="InterPro" id="IPR010905">
    <property type="entry name" value="Glyco_hydro_88"/>
</dbReference>
<organism evidence="3 4">
    <name type="scientific">Paenibacillus silagei</name>
    <dbReference type="NCBI Taxonomy" id="1670801"/>
    <lineage>
        <taxon>Bacteria</taxon>
        <taxon>Bacillati</taxon>
        <taxon>Bacillota</taxon>
        <taxon>Bacilli</taxon>
        <taxon>Bacillales</taxon>
        <taxon>Paenibacillaceae</taxon>
        <taxon>Paenibacillus</taxon>
    </lineage>
</organism>
<dbReference type="RefSeq" id="WP_245368382.1">
    <property type="nucleotide sequence ID" value="NZ_JAGGLV010000014.1"/>
</dbReference>
<evidence type="ECO:0000256" key="2">
    <source>
        <dbReference type="SAM" id="MobiDB-lite"/>
    </source>
</evidence>
<evidence type="ECO:0000313" key="3">
    <source>
        <dbReference type="EMBL" id="MBP2113899.1"/>
    </source>
</evidence>
<evidence type="ECO:0000313" key="4">
    <source>
        <dbReference type="Proteomes" id="UP000773462"/>
    </source>
</evidence>
<dbReference type="GO" id="GO:0102211">
    <property type="term" value="F:unsaturated rhamnogalacturonyl hydrolase activity"/>
    <property type="evidence" value="ECO:0007669"/>
    <property type="project" value="UniProtKB-EC"/>
</dbReference>
<feature type="compositionally biased region" description="Basic and acidic residues" evidence="2">
    <location>
        <begin position="367"/>
        <end position="446"/>
    </location>
</feature>
<name>A0ABS4NV17_9BACL</name>
<dbReference type="Pfam" id="PF07470">
    <property type="entry name" value="Glyco_hydro_88"/>
    <property type="match status" value="1"/>
</dbReference>
<dbReference type="Proteomes" id="UP000773462">
    <property type="component" value="Unassembled WGS sequence"/>
</dbReference>
<dbReference type="EMBL" id="JAGGLV010000014">
    <property type="protein sequence ID" value="MBP2113899.1"/>
    <property type="molecule type" value="Genomic_DNA"/>
</dbReference>
<protein>
    <submittedName>
        <fullName evidence="3">Unsaturated rhamnogalacturonyl hydrolase</fullName>
        <ecNumber evidence="3">3.2.1.172</ecNumber>
    </submittedName>
</protein>
<sequence length="461" mass="51620">MSAKQESEAKRAAGRKRELEAKLRKIFEYMRLERHQGNWGMDIDHWDWVPGVGVISLLEYGTAAGREEVTDYLLHWVNRNKQKAEGVRVINSLAPYAVFPELYRLTGDPWFISRAQEVAAWMLDTAPRTREGALEHTVTEAVEFPEQVWADTVYMAVLFLARLAGLTGDQELAAAAVQQTLQHLRLLQDPATGLLFHGWNSRAGSHMSAARWARANAWVVLAVPEIVAGTGSLTAIPQELYSRYRRLASALRQAQGAGGLWHTVLDRPDYYEETSASAGIACGFLKAVKSGLLEDAYLESAEAALAGILPLIREDGEVQGVSGGTPVMPSIAAYNTIERYPALYGQGLVMQLLTEALDLKEMKHRLERQEHEERQEHQGRQEDQGREEHEEHQGRQEDQGHEEHEERQGGQEDQGREEHEERQGGQEDQGREEHPERQGGQRRQEQSEGIGSLNVEGEAGG</sequence>
<dbReference type="SUPFAM" id="SSF48208">
    <property type="entry name" value="Six-hairpin glycosidases"/>
    <property type="match status" value="1"/>
</dbReference>
<dbReference type="EC" id="3.2.1.172" evidence="3"/>
<keyword evidence="1 3" id="KW-0378">Hydrolase</keyword>
<accession>A0ABS4NV17</accession>
<dbReference type="PANTHER" id="PTHR33886:SF8">
    <property type="entry name" value="UNSATURATED RHAMNOGALACTURONAN HYDROLASE (EUROFUNG)"/>
    <property type="match status" value="1"/>
</dbReference>
<dbReference type="Gene3D" id="1.50.10.10">
    <property type="match status" value="1"/>
</dbReference>
<evidence type="ECO:0000256" key="1">
    <source>
        <dbReference type="ARBA" id="ARBA00022801"/>
    </source>
</evidence>
<dbReference type="InterPro" id="IPR052043">
    <property type="entry name" value="PolySaccharide_Degr_Enz"/>
</dbReference>
<proteinExistence type="predicted"/>
<keyword evidence="3" id="KW-0326">Glycosidase</keyword>
<reference evidence="3 4" key="1">
    <citation type="submission" date="2021-03" db="EMBL/GenBank/DDBJ databases">
        <title>Genomic Encyclopedia of Type Strains, Phase IV (KMG-IV): sequencing the most valuable type-strain genomes for metagenomic binning, comparative biology and taxonomic classification.</title>
        <authorList>
            <person name="Goeker M."/>
        </authorList>
    </citation>
    <scope>NUCLEOTIDE SEQUENCE [LARGE SCALE GENOMIC DNA]</scope>
    <source>
        <strain evidence="3 4">DSM 101953</strain>
    </source>
</reference>
<keyword evidence="4" id="KW-1185">Reference proteome</keyword>
<dbReference type="InterPro" id="IPR012341">
    <property type="entry name" value="6hp_glycosidase-like_sf"/>
</dbReference>
<comment type="caution">
    <text evidence="3">The sequence shown here is derived from an EMBL/GenBank/DDBJ whole genome shotgun (WGS) entry which is preliminary data.</text>
</comment>